<comment type="caution">
    <text evidence="2">The sequence shown here is derived from an EMBL/GenBank/DDBJ whole genome shotgun (WGS) entry which is preliminary data.</text>
</comment>
<sequence length="179" mass="19819">MLRVEAALADQAFKDSNSSMTATWLMRGIKPDGSMPLQQEAAVNTRSETLHREASEVHKMPGVSRDWSSALDLIREATEAISINEERVADLEAQLHQVTTTANEEMRELNVKIAAAERRAQKAEERARTAEARANEAETWLVRIHDAVLNGFRRKPSAGFAPIEVGGQDLIEAQQASEN</sequence>
<proteinExistence type="predicted"/>
<evidence type="ECO:0000313" key="3">
    <source>
        <dbReference type="Proteomes" id="UP001244297"/>
    </source>
</evidence>
<evidence type="ECO:0000313" key="2">
    <source>
        <dbReference type="EMBL" id="MDN3570463.1"/>
    </source>
</evidence>
<dbReference type="Proteomes" id="UP001244297">
    <property type="component" value="Unassembled WGS sequence"/>
</dbReference>
<dbReference type="EMBL" id="JAUFPT010000020">
    <property type="protein sequence ID" value="MDN3570463.1"/>
    <property type="molecule type" value="Genomic_DNA"/>
</dbReference>
<organism evidence="2 3">
    <name type="scientific">Methylobacterium longum</name>
    <dbReference type="NCBI Taxonomy" id="767694"/>
    <lineage>
        <taxon>Bacteria</taxon>
        <taxon>Pseudomonadati</taxon>
        <taxon>Pseudomonadota</taxon>
        <taxon>Alphaproteobacteria</taxon>
        <taxon>Hyphomicrobiales</taxon>
        <taxon>Methylobacteriaceae</taxon>
        <taxon>Methylobacterium</taxon>
    </lineage>
</organism>
<evidence type="ECO:0008006" key="4">
    <source>
        <dbReference type="Google" id="ProtNLM"/>
    </source>
</evidence>
<keyword evidence="1" id="KW-0175">Coiled coil</keyword>
<protein>
    <recommendedName>
        <fullName evidence="4">KfrA N-terminal DNA-binding domain-containing protein</fullName>
    </recommendedName>
</protein>
<feature type="coiled-coil region" evidence="1">
    <location>
        <begin position="74"/>
        <end position="140"/>
    </location>
</feature>
<evidence type="ECO:0000256" key="1">
    <source>
        <dbReference type="SAM" id="Coils"/>
    </source>
</evidence>
<gene>
    <name evidence="2" type="ORF">QWZ18_07485</name>
</gene>
<reference evidence="3" key="1">
    <citation type="journal article" date="2019" name="Int. J. Syst. Evol. Microbiol.">
        <title>The Global Catalogue of Microorganisms (GCM) 10K type strain sequencing project: providing services to taxonomists for standard genome sequencing and annotation.</title>
        <authorList>
            <consortium name="The Broad Institute Genomics Platform"/>
            <consortium name="The Broad Institute Genome Sequencing Center for Infectious Disease"/>
            <person name="Wu L."/>
            <person name="Ma J."/>
        </authorList>
    </citation>
    <scope>NUCLEOTIDE SEQUENCE [LARGE SCALE GENOMIC DNA]</scope>
    <source>
        <strain evidence="3">CECT 7806</strain>
    </source>
</reference>
<accession>A0ABT8AME3</accession>
<name>A0ABT8AME3_9HYPH</name>
<dbReference type="RefSeq" id="WP_238291510.1">
    <property type="nucleotide sequence ID" value="NZ_BPQS01000039.1"/>
</dbReference>
<keyword evidence="3" id="KW-1185">Reference proteome</keyword>